<protein>
    <submittedName>
        <fullName evidence="1">Uncharacterized protein</fullName>
    </submittedName>
</protein>
<dbReference type="EMBL" id="JAUNZN010000033">
    <property type="protein sequence ID" value="KAK4806886.1"/>
    <property type="molecule type" value="Genomic_DNA"/>
</dbReference>
<proteinExistence type="predicted"/>
<sequence length="120" mass="13563">MHPLGKVILGCIKKGIARSTDEATYGVLCPVLHSPVQENMDIVERVQCWDKNMIKGLEHLPAERCRKIAAGSLTTNSTGIFEVPETWVIKHWNRLPREVVESPSLEVFKRRLDEVLGDMV</sequence>
<keyword evidence="2" id="KW-1185">Reference proteome</keyword>
<comment type="caution">
    <text evidence="1">The sequence shown here is derived from an EMBL/GenBank/DDBJ whole genome shotgun (WGS) entry which is preliminary data.</text>
</comment>
<evidence type="ECO:0000313" key="2">
    <source>
        <dbReference type="Proteomes" id="UP001333110"/>
    </source>
</evidence>
<dbReference type="Proteomes" id="UP001333110">
    <property type="component" value="Unassembled WGS sequence"/>
</dbReference>
<dbReference type="AlphaFoldDB" id="A0AAN7N903"/>
<name>A0AAN7N903_MYCAM</name>
<evidence type="ECO:0000313" key="1">
    <source>
        <dbReference type="EMBL" id="KAK4806886.1"/>
    </source>
</evidence>
<reference evidence="1 2" key="1">
    <citation type="journal article" date="2023" name="J. Hered.">
        <title>Chromosome-level genome of the wood stork (Mycteria americana) provides insight into avian chromosome evolution.</title>
        <authorList>
            <person name="Flamio R. Jr."/>
            <person name="Ramstad K.M."/>
        </authorList>
    </citation>
    <scope>NUCLEOTIDE SEQUENCE [LARGE SCALE GENOMIC DNA]</scope>
    <source>
        <strain evidence="1">JAX WOST 10</strain>
    </source>
</reference>
<organism evidence="1 2">
    <name type="scientific">Mycteria americana</name>
    <name type="common">Wood stork</name>
    <dbReference type="NCBI Taxonomy" id="33587"/>
    <lineage>
        <taxon>Eukaryota</taxon>
        <taxon>Metazoa</taxon>
        <taxon>Chordata</taxon>
        <taxon>Craniata</taxon>
        <taxon>Vertebrata</taxon>
        <taxon>Euteleostomi</taxon>
        <taxon>Archelosauria</taxon>
        <taxon>Archosauria</taxon>
        <taxon>Dinosauria</taxon>
        <taxon>Saurischia</taxon>
        <taxon>Theropoda</taxon>
        <taxon>Coelurosauria</taxon>
        <taxon>Aves</taxon>
        <taxon>Neognathae</taxon>
        <taxon>Neoaves</taxon>
        <taxon>Aequornithes</taxon>
        <taxon>Ciconiiformes</taxon>
        <taxon>Ciconiidae</taxon>
        <taxon>Mycteria</taxon>
    </lineage>
</organism>
<gene>
    <name evidence="1" type="ORF">QYF61_012607</name>
</gene>
<accession>A0AAN7N903</accession>